<feature type="transmembrane region" description="Helical" evidence="9">
    <location>
        <begin position="233"/>
        <end position="251"/>
    </location>
</feature>
<dbReference type="GO" id="GO:0005886">
    <property type="term" value="C:plasma membrane"/>
    <property type="evidence" value="ECO:0007669"/>
    <property type="project" value="TreeGrafter"/>
</dbReference>
<keyword evidence="12" id="KW-1185">Reference proteome</keyword>
<evidence type="ECO:0000256" key="4">
    <source>
        <dbReference type="ARBA" id="ARBA00022989"/>
    </source>
</evidence>
<sequence>MAHLAKPEDIDDIHDVIDSKTEAIDALVDYSTVAIATARPEEGLDEYGSIKPPRPVKRHVVYHRRKEITCRAQTAVCIKRFCVYMLSYVGLTCIVVAYSILGGFVFVQLESSNEERVNKVALDIQNNFTSALELAFREMLAQQFNITNERAQASIADFIRQRLKAFQLRTYELVNKEGWSGGDDYGEVESNNTTVHNNKWTIAGGLLYSVTVITTIGYGSFTPKTVAGRAVTMVYALIGIPLTVLCISNIGRGLASLFRSLYGGTFCVECRQQFLHTVKITRAENIELEKVTEDADELASITDYTNHSHNNTEVPIIICLLLVVWYIVFGAILFTIWEKDWDYFVGAYFCFITLSTIGFGDIVPGFSHKDWDDEVKQVVCSLYLLIGLSTLAMCFDLMQQRAVALANRFGAFIGLVKK</sequence>
<evidence type="ECO:0000256" key="2">
    <source>
        <dbReference type="ARBA" id="ARBA00022448"/>
    </source>
</evidence>
<keyword evidence="6 9" id="KW-0472">Membrane</keyword>
<dbReference type="InterPro" id="IPR013099">
    <property type="entry name" value="K_chnl_dom"/>
</dbReference>
<comment type="caution">
    <text evidence="11">The sequence shown here is derived from an EMBL/GenBank/DDBJ whole genome shotgun (WGS) entry which is preliminary data.</text>
</comment>
<reference evidence="11" key="2">
    <citation type="submission" date="2020-11" db="EMBL/GenBank/DDBJ databases">
        <authorList>
            <person name="McCartney M.A."/>
            <person name="Auch B."/>
            <person name="Kono T."/>
            <person name="Mallez S."/>
            <person name="Becker A."/>
            <person name="Gohl D.M."/>
            <person name="Silverstein K.A.T."/>
            <person name="Koren S."/>
            <person name="Bechman K.B."/>
            <person name="Herman A."/>
            <person name="Abrahante J.E."/>
            <person name="Garbe J."/>
        </authorList>
    </citation>
    <scope>NUCLEOTIDE SEQUENCE</scope>
    <source>
        <strain evidence="11">Duluth1</strain>
        <tissue evidence="11">Whole animal</tissue>
    </source>
</reference>
<dbReference type="GO" id="GO:0030322">
    <property type="term" value="P:stabilization of membrane potential"/>
    <property type="evidence" value="ECO:0007669"/>
    <property type="project" value="TreeGrafter"/>
</dbReference>
<evidence type="ECO:0000256" key="3">
    <source>
        <dbReference type="ARBA" id="ARBA00022692"/>
    </source>
</evidence>
<dbReference type="OrthoDB" id="297496at2759"/>
<evidence type="ECO:0000256" key="8">
    <source>
        <dbReference type="RuleBase" id="RU003857"/>
    </source>
</evidence>
<gene>
    <name evidence="11" type="ORF">DPMN_000563</name>
</gene>
<dbReference type="InterPro" id="IPR003280">
    <property type="entry name" value="2pore_dom_K_chnl"/>
</dbReference>
<accession>A0A9D4MJ91</accession>
<dbReference type="Proteomes" id="UP000828390">
    <property type="component" value="Unassembled WGS sequence"/>
</dbReference>
<dbReference type="Pfam" id="PF07885">
    <property type="entry name" value="Ion_trans_2"/>
    <property type="match status" value="2"/>
</dbReference>
<feature type="transmembrane region" description="Helical" evidence="9">
    <location>
        <begin position="375"/>
        <end position="398"/>
    </location>
</feature>
<dbReference type="GO" id="GO:0022841">
    <property type="term" value="F:potassium ion leak channel activity"/>
    <property type="evidence" value="ECO:0007669"/>
    <property type="project" value="TreeGrafter"/>
</dbReference>
<comment type="similarity">
    <text evidence="8">Belongs to the two pore domain potassium channel (TC 1.A.1.8) family.</text>
</comment>
<feature type="transmembrane region" description="Helical" evidence="9">
    <location>
        <begin position="81"/>
        <end position="107"/>
    </location>
</feature>
<keyword evidence="7 8" id="KW-0407">Ion channel</keyword>
<dbReference type="Gene3D" id="1.10.287.70">
    <property type="match status" value="1"/>
</dbReference>
<evidence type="ECO:0000256" key="9">
    <source>
        <dbReference type="SAM" id="Phobius"/>
    </source>
</evidence>
<dbReference type="EMBL" id="JAIWYP010000001">
    <property type="protein sequence ID" value="KAH3876714.1"/>
    <property type="molecule type" value="Genomic_DNA"/>
</dbReference>
<dbReference type="PANTHER" id="PTHR11003">
    <property type="entry name" value="POTASSIUM CHANNEL, SUBFAMILY K"/>
    <property type="match status" value="1"/>
</dbReference>
<evidence type="ECO:0000256" key="7">
    <source>
        <dbReference type="ARBA" id="ARBA00023303"/>
    </source>
</evidence>
<proteinExistence type="inferred from homology"/>
<evidence type="ECO:0000259" key="10">
    <source>
        <dbReference type="Pfam" id="PF07885"/>
    </source>
</evidence>
<dbReference type="PANTHER" id="PTHR11003:SF334">
    <property type="entry name" value="FI03418P"/>
    <property type="match status" value="1"/>
</dbReference>
<feature type="transmembrane region" description="Helical" evidence="9">
    <location>
        <begin position="343"/>
        <end position="363"/>
    </location>
</feature>
<feature type="transmembrane region" description="Helical" evidence="9">
    <location>
        <begin position="314"/>
        <end position="336"/>
    </location>
</feature>
<dbReference type="GO" id="GO:0015271">
    <property type="term" value="F:outward rectifier potassium channel activity"/>
    <property type="evidence" value="ECO:0007669"/>
    <property type="project" value="TreeGrafter"/>
</dbReference>
<dbReference type="SUPFAM" id="SSF81324">
    <property type="entry name" value="Voltage-gated potassium channels"/>
    <property type="match status" value="2"/>
</dbReference>
<evidence type="ECO:0000256" key="5">
    <source>
        <dbReference type="ARBA" id="ARBA00023065"/>
    </source>
</evidence>
<feature type="domain" description="Potassium channel" evidence="10">
    <location>
        <begin position="322"/>
        <end position="401"/>
    </location>
</feature>
<keyword evidence="3 8" id="KW-0812">Transmembrane</keyword>
<evidence type="ECO:0000313" key="12">
    <source>
        <dbReference type="Proteomes" id="UP000828390"/>
    </source>
</evidence>
<name>A0A9D4MJ91_DREPO</name>
<evidence type="ECO:0000256" key="6">
    <source>
        <dbReference type="ARBA" id="ARBA00023136"/>
    </source>
</evidence>
<feature type="transmembrane region" description="Helical" evidence="9">
    <location>
        <begin position="200"/>
        <end position="221"/>
    </location>
</feature>
<reference evidence="11" key="1">
    <citation type="journal article" date="2019" name="bioRxiv">
        <title>The Genome of the Zebra Mussel, Dreissena polymorpha: A Resource for Invasive Species Research.</title>
        <authorList>
            <person name="McCartney M.A."/>
            <person name="Auch B."/>
            <person name="Kono T."/>
            <person name="Mallez S."/>
            <person name="Zhang Y."/>
            <person name="Obille A."/>
            <person name="Becker A."/>
            <person name="Abrahante J.E."/>
            <person name="Garbe J."/>
            <person name="Badalamenti J.P."/>
            <person name="Herman A."/>
            <person name="Mangelson H."/>
            <person name="Liachko I."/>
            <person name="Sullivan S."/>
            <person name="Sone E.D."/>
            <person name="Koren S."/>
            <person name="Silverstein K.A.T."/>
            <person name="Beckman K.B."/>
            <person name="Gohl D.M."/>
        </authorList>
    </citation>
    <scope>NUCLEOTIDE SEQUENCE</scope>
    <source>
        <strain evidence="11">Duluth1</strain>
        <tissue evidence="11">Whole animal</tissue>
    </source>
</reference>
<protein>
    <recommendedName>
        <fullName evidence="10">Potassium channel domain-containing protein</fullName>
    </recommendedName>
</protein>
<keyword evidence="5 8" id="KW-0406">Ion transport</keyword>
<organism evidence="11 12">
    <name type="scientific">Dreissena polymorpha</name>
    <name type="common">Zebra mussel</name>
    <name type="synonym">Mytilus polymorpha</name>
    <dbReference type="NCBI Taxonomy" id="45954"/>
    <lineage>
        <taxon>Eukaryota</taxon>
        <taxon>Metazoa</taxon>
        <taxon>Spiralia</taxon>
        <taxon>Lophotrochozoa</taxon>
        <taxon>Mollusca</taxon>
        <taxon>Bivalvia</taxon>
        <taxon>Autobranchia</taxon>
        <taxon>Heteroconchia</taxon>
        <taxon>Euheterodonta</taxon>
        <taxon>Imparidentia</taxon>
        <taxon>Neoheterodontei</taxon>
        <taxon>Myida</taxon>
        <taxon>Dreissenoidea</taxon>
        <taxon>Dreissenidae</taxon>
        <taxon>Dreissena</taxon>
    </lineage>
</organism>
<dbReference type="AlphaFoldDB" id="A0A9D4MJ91"/>
<keyword evidence="4 9" id="KW-1133">Transmembrane helix</keyword>
<comment type="subcellular location">
    <subcellularLocation>
        <location evidence="1">Membrane</location>
        <topology evidence="1">Multi-pass membrane protein</topology>
    </subcellularLocation>
</comment>
<evidence type="ECO:0000256" key="1">
    <source>
        <dbReference type="ARBA" id="ARBA00004141"/>
    </source>
</evidence>
<dbReference type="PRINTS" id="PR01333">
    <property type="entry name" value="2POREKCHANEL"/>
</dbReference>
<evidence type="ECO:0000313" key="11">
    <source>
        <dbReference type="EMBL" id="KAH3876714.1"/>
    </source>
</evidence>
<keyword evidence="2 8" id="KW-0813">Transport</keyword>
<feature type="domain" description="Potassium channel" evidence="10">
    <location>
        <begin position="198"/>
        <end position="252"/>
    </location>
</feature>